<evidence type="ECO:0008006" key="3">
    <source>
        <dbReference type="Google" id="ProtNLM"/>
    </source>
</evidence>
<dbReference type="AlphaFoldDB" id="A0A7W8J6E3"/>
<proteinExistence type="predicted"/>
<name>A0A7W8J6E3_9BACT</name>
<accession>A0A7W8J6E3</accession>
<dbReference type="Proteomes" id="UP000569092">
    <property type="component" value="Unassembled WGS sequence"/>
</dbReference>
<reference evidence="1 2" key="1">
    <citation type="submission" date="2020-08" db="EMBL/GenBank/DDBJ databases">
        <title>Genomic Encyclopedia of Type Strains, Phase IV (KMG-V): Genome sequencing to study the core and pangenomes of soil and plant-associated prokaryotes.</title>
        <authorList>
            <person name="Whitman W."/>
        </authorList>
    </citation>
    <scope>NUCLEOTIDE SEQUENCE [LARGE SCALE GENOMIC DNA]</scope>
    <source>
        <strain evidence="1 2">M8US30</strain>
    </source>
</reference>
<protein>
    <recommendedName>
        <fullName evidence="3">DinB family protein</fullName>
    </recommendedName>
</protein>
<dbReference type="Gene3D" id="1.20.120.450">
    <property type="entry name" value="dinb family like domain"/>
    <property type="match status" value="1"/>
</dbReference>
<organism evidence="1 2">
    <name type="scientific">Tunturiibacter lichenicola</name>
    <dbReference type="NCBI Taxonomy" id="2051959"/>
    <lineage>
        <taxon>Bacteria</taxon>
        <taxon>Pseudomonadati</taxon>
        <taxon>Acidobacteriota</taxon>
        <taxon>Terriglobia</taxon>
        <taxon>Terriglobales</taxon>
        <taxon>Acidobacteriaceae</taxon>
        <taxon>Tunturiibacter</taxon>
    </lineage>
</organism>
<comment type="caution">
    <text evidence="1">The sequence shown here is derived from an EMBL/GenBank/DDBJ whole genome shotgun (WGS) entry which is preliminary data.</text>
</comment>
<dbReference type="SUPFAM" id="SSF109854">
    <property type="entry name" value="DinB/YfiT-like putative metalloenzymes"/>
    <property type="match status" value="1"/>
</dbReference>
<evidence type="ECO:0000313" key="1">
    <source>
        <dbReference type="EMBL" id="MBB5343376.1"/>
    </source>
</evidence>
<evidence type="ECO:0000313" key="2">
    <source>
        <dbReference type="Proteomes" id="UP000569092"/>
    </source>
</evidence>
<dbReference type="InterPro" id="IPR034660">
    <property type="entry name" value="DinB/YfiT-like"/>
</dbReference>
<dbReference type="EMBL" id="JACHDZ010000002">
    <property type="protein sequence ID" value="MBB5343376.1"/>
    <property type="molecule type" value="Genomic_DNA"/>
</dbReference>
<sequence length="86" mass="10213">MANFAMIEQQKRELIDELSHWASERLAFRPTSNEWSALQMLDHLIRTEREILLVTYGNEHQLHRIGLIDHLRTWAARSFEPDCLLV</sequence>
<gene>
    <name evidence="1" type="ORF">HDF10_001351</name>
</gene>